<dbReference type="Pfam" id="PF01479">
    <property type="entry name" value="S4"/>
    <property type="match status" value="1"/>
</dbReference>
<evidence type="ECO:0000259" key="5">
    <source>
        <dbReference type="SMART" id="SM00363"/>
    </source>
</evidence>
<dbReference type="InterPro" id="IPR025708">
    <property type="entry name" value="HSP15"/>
</dbReference>
<evidence type="ECO:0000256" key="4">
    <source>
        <dbReference type="PROSITE-ProRule" id="PRU00182"/>
    </source>
</evidence>
<dbReference type="SUPFAM" id="SSF55174">
    <property type="entry name" value="Alpha-L RNA-binding motif"/>
    <property type="match status" value="1"/>
</dbReference>
<keyword evidence="2 4" id="KW-0694">RNA-binding</keyword>
<dbReference type="InterPro" id="IPR036986">
    <property type="entry name" value="S4_RNA-bd_sf"/>
</dbReference>
<evidence type="ECO:0000256" key="3">
    <source>
        <dbReference type="ARBA" id="ARBA00023125"/>
    </source>
</evidence>
<evidence type="ECO:0000256" key="2">
    <source>
        <dbReference type="ARBA" id="ARBA00022884"/>
    </source>
</evidence>
<dbReference type="PIRSF" id="PIRSF016821">
    <property type="entry name" value="HSP15"/>
    <property type="match status" value="1"/>
</dbReference>
<dbReference type="GO" id="GO:0003727">
    <property type="term" value="F:single-stranded RNA binding"/>
    <property type="evidence" value="ECO:0007669"/>
    <property type="project" value="InterPro"/>
</dbReference>
<keyword evidence="6" id="KW-0346">Stress response</keyword>
<dbReference type="CDD" id="cd00165">
    <property type="entry name" value="S4"/>
    <property type="match status" value="1"/>
</dbReference>
<keyword evidence="3" id="KW-0238">DNA-binding</keyword>
<dbReference type="InterPro" id="IPR002942">
    <property type="entry name" value="S4_RNA-bd"/>
</dbReference>
<organism evidence="6">
    <name type="scientific">uncultured Segetibacter sp</name>
    <dbReference type="NCBI Taxonomy" id="481133"/>
    <lineage>
        <taxon>Bacteria</taxon>
        <taxon>Pseudomonadati</taxon>
        <taxon>Bacteroidota</taxon>
        <taxon>Chitinophagia</taxon>
        <taxon>Chitinophagales</taxon>
        <taxon>Chitinophagaceae</taxon>
        <taxon>Segetibacter</taxon>
        <taxon>environmental samples</taxon>
    </lineage>
</organism>
<dbReference type="AlphaFoldDB" id="A0A6J4TRC7"/>
<name>A0A6J4TRC7_9BACT</name>
<proteinExistence type="inferred from homology"/>
<dbReference type="PROSITE" id="PS50889">
    <property type="entry name" value="S4"/>
    <property type="match status" value="1"/>
</dbReference>
<accession>A0A6J4TRC7</accession>
<comment type="similarity">
    <text evidence="1">Belongs to the HSP15 family.</text>
</comment>
<reference evidence="6" key="1">
    <citation type="submission" date="2020-02" db="EMBL/GenBank/DDBJ databases">
        <authorList>
            <person name="Meier V. D."/>
        </authorList>
    </citation>
    <scope>NUCLEOTIDE SEQUENCE</scope>
    <source>
        <strain evidence="6">AVDCRST_MAG96</strain>
    </source>
</reference>
<evidence type="ECO:0000256" key="1">
    <source>
        <dbReference type="ARBA" id="ARBA00008396"/>
    </source>
</evidence>
<evidence type="ECO:0000313" key="6">
    <source>
        <dbReference type="EMBL" id="CAA9528750.1"/>
    </source>
</evidence>
<protein>
    <submittedName>
        <fullName evidence="6">Ribosome-associated heat shock protein implicated in the recycling of the 50S subunit (S4 paralog)</fullName>
    </submittedName>
</protein>
<dbReference type="SMART" id="SM00363">
    <property type="entry name" value="S4"/>
    <property type="match status" value="1"/>
</dbReference>
<dbReference type="Gene3D" id="3.10.290.10">
    <property type="entry name" value="RNA-binding S4 domain"/>
    <property type="match status" value="1"/>
</dbReference>
<dbReference type="EMBL" id="CADCVN010001333">
    <property type="protein sequence ID" value="CAA9528750.1"/>
    <property type="molecule type" value="Genomic_DNA"/>
</dbReference>
<feature type="domain" description="RNA-binding S4" evidence="5">
    <location>
        <begin position="8"/>
        <end position="69"/>
    </location>
</feature>
<dbReference type="GO" id="GO:0043023">
    <property type="term" value="F:ribosomal large subunit binding"/>
    <property type="evidence" value="ECO:0007669"/>
    <property type="project" value="InterPro"/>
</dbReference>
<dbReference type="GO" id="GO:0003677">
    <property type="term" value="F:DNA binding"/>
    <property type="evidence" value="ECO:0007669"/>
    <property type="project" value="UniProtKB-KW"/>
</dbReference>
<dbReference type="GO" id="GO:0034605">
    <property type="term" value="P:cellular response to heat"/>
    <property type="evidence" value="ECO:0007669"/>
    <property type="project" value="InterPro"/>
</dbReference>
<gene>
    <name evidence="6" type="ORF">AVDCRST_MAG96-3409</name>
</gene>
<sequence length="130" mass="14861">MAEPKEKLRIDKYLWAIRIYKTRSLAAEACEKGKVKLNGDSVKASKPVNLGDEYEVKTEAKKWIIKVAGLLSNRVQYSEAIKYYIDLTPEEETEGIKIQAASFHTGKRLSKIGRPTKKERRDLDDFVEDA</sequence>